<dbReference type="PRINTS" id="PR00364">
    <property type="entry name" value="DISEASERSIST"/>
</dbReference>
<dbReference type="Pfam" id="PF00931">
    <property type="entry name" value="NB-ARC"/>
    <property type="match status" value="1"/>
</dbReference>
<comment type="similarity">
    <text evidence="1">Belongs to the disease resistance NB-LRR family.</text>
</comment>
<dbReference type="InterPro" id="IPR002182">
    <property type="entry name" value="NB-ARC"/>
</dbReference>
<dbReference type="Gene3D" id="3.40.50.300">
    <property type="entry name" value="P-loop containing nucleotide triphosphate hydrolases"/>
    <property type="match status" value="1"/>
</dbReference>
<dbReference type="InterPro" id="IPR042197">
    <property type="entry name" value="Apaf_helical"/>
</dbReference>
<dbReference type="InterPro" id="IPR027417">
    <property type="entry name" value="P-loop_NTPase"/>
</dbReference>
<feature type="coiled-coil region" evidence="5">
    <location>
        <begin position="105"/>
        <end position="139"/>
    </location>
</feature>
<feature type="domain" description="NB-ARC" evidence="6">
    <location>
        <begin position="239"/>
        <end position="406"/>
    </location>
</feature>
<evidence type="ECO:0000256" key="4">
    <source>
        <dbReference type="ARBA" id="ARBA00022840"/>
    </source>
</evidence>
<protein>
    <submittedName>
        <fullName evidence="7">Putative disease resistance protein</fullName>
    </submittedName>
</protein>
<keyword evidence="2" id="KW-0547">Nucleotide-binding</keyword>
<dbReference type="FunFam" id="3.40.50.300:FF:001091">
    <property type="entry name" value="Probable disease resistance protein At1g61300"/>
    <property type="match status" value="1"/>
</dbReference>
<evidence type="ECO:0000256" key="2">
    <source>
        <dbReference type="ARBA" id="ARBA00022741"/>
    </source>
</evidence>
<dbReference type="SUPFAM" id="SSF52540">
    <property type="entry name" value="P-loop containing nucleoside triphosphate hydrolases"/>
    <property type="match status" value="1"/>
</dbReference>
<dbReference type="GO" id="GO:0005524">
    <property type="term" value="F:ATP binding"/>
    <property type="evidence" value="ECO:0007669"/>
    <property type="project" value="UniProtKB-KW"/>
</dbReference>
<dbReference type="GO" id="GO:0006952">
    <property type="term" value="P:defense response"/>
    <property type="evidence" value="ECO:0007669"/>
    <property type="project" value="UniProtKB-KW"/>
</dbReference>
<accession>A0A438CK04</accession>
<sequence length="602" mass="68487">MKEKKRKSKQKNNIVVVETSIKSMAPCGTHIKVTNKHGEERRKEGETPPACPVHAALLETIPDFQGKPSHAFVACLLCPYHGLSQLNLGSCPCLYDCTSKRAVHISDLKENVEALRGAMVELNNLSEDVKTRVEIAEQQQMIRRREVDGWLNGVEKMVNEVDEILQSGEEEIQKRCLRSCPRWNCWSSYKIGKKISEKLNAVSVQISKGRFDEVADMLPRPRVDKMPMEETMGSDLMYEEVCCCLRDERVGMIGLYGMGGVGKTTLLKKINNHFLATSTDFEVVIWAVVSKSPNIENIQEVIWNKLQIPRRIWETRSSNDEKAAEIFRVLSTKKFVLLLDDVWERLGLLEIGVPCPDAQNKSKIVFTTRSKDVCHQMKAQKSMEVACLASEAAWTLFQKEVGEETLNSHPHILMLAKVVAQECKGLPLALITLGRAMAQAKDPSNWDKVIQDLRKFPAEISGEGFLSRVHDIHEARDQGRKIINNLKHACLLESCHDEMVKMHDLIRDMALWLYSECGMEKNKVLVCNKVSRLKEVQEISKWKEAERMSLWDGNVEKLPETLLCPNLKTSFVRKCYKLKTIPSGFFQFIPLLRVLDLSVIIE</sequence>
<evidence type="ECO:0000256" key="1">
    <source>
        <dbReference type="ARBA" id="ARBA00008894"/>
    </source>
</evidence>
<evidence type="ECO:0000259" key="6">
    <source>
        <dbReference type="Pfam" id="PF00931"/>
    </source>
</evidence>
<dbReference type="EMBL" id="QGNW01002192">
    <property type="protein sequence ID" value="RVW23550.1"/>
    <property type="molecule type" value="Genomic_DNA"/>
</dbReference>
<evidence type="ECO:0000256" key="3">
    <source>
        <dbReference type="ARBA" id="ARBA00022821"/>
    </source>
</evidence>
<keyword evidence="4" id="KW-0067">ATP-binding</keyword>
<dbReference type="AlphaFoldDB" id="A0A438CK04"/>
<proteinExistence type="inferred from homology"/>
<dbReference type="SUPFAM" id="SSF52058">
    <property type="entry name" value="L domain-like"/>
    <property type="match status" value="1"/>
</dbReference>
<evidence type="ECO:0000313" key="7">
    <source>
        <dbReference type="EMBL" id="RVW23550.1"/>
    </source>
</evidence>
<dbReference type="Gene3D" id="3.80.10.10">
    <property type="entry name" value="Ribonuclease Inhibitor"/>
    <property type="match status" value="1"/>
</dbReference>
<comment type="caution">
    <text evidence="7">The sequence shown here is derived from an EMBL/GenBank/DDBJ whole genome shotgun (WGS) entry which is preliminary data.</text>
</comment>
<dbReference type="InterPro" id="IPR050905">
    <property type="entry name" value="Plant_NBS-LRR"/>
</dbReference>
<dbReference type="InterPro" id="IPR032675">
    <property type="entry name" value="LRR_dom_sf"/>
</dbReference>
<evidence type="ECO:0000256" key="5">
    <source>
        <dbReference type="SAM" id="Coils"/>
    </source>
</evidence>
<gene>
    <name evidence="7" type="primary">VvCHDh000423_17</name>
    <name evidence="7" type="ORF">CK203_091471</name>
</gene>
<keyword evidence="5" id="KW-0175">Coiled coil</keyword>
<dbReference type="Proteomes" id="UP000288805">
    <property type="component" value="Unassembled WGS sequence"/>
</dbReference>
<dbReference type="FunFam" id="1.10.8.430:FF:000003">
    <property type="entry name" value="Probable disease resistance protein At5g66910"/>
    <property type="match status" value="1"/>
</dbReference>
<dbReference type="PANTHER" id="PTHR33463:SF220">
    <property type="entry name" value="NB-ARC DOMAIN-CONTAINING PROTEIN"/>
    <property type="match status" value="1"/>
</dbReference>
<organism evidence="7 8">
    <name type="scientific">Vitis vinifera</name>
    <name type="common">Grape</name>
    <dbReference type="NCBI Taxonomy" id="29760"/>
    <lineage>
        <taxon>Eukaryota</taxon>
        <taxon>Viridiplantae</taxon>
        <taxon>Streptophyta</taxon>
        <taxon>Embryophyta</taxon>
        <taxon>Tracheophyta</taxon>
        <taxon>Spermatophyta</taxon>
        <taxon>Magnoliopsida</taxon>
        <taxon>eudicotyledons</taxon>
        <taxon>Gunneridae</taxon>
        <taxon>Pentapetalae</taxon>
        <taxon>rosids</taxon>
        <taxon>Vitales</taxon>
        <taxon>Vitaceae</taxon>
        <taxon>Viteae</taxon>
        <taxon>Vitis</taxon>
    </lineage>
</organism>
<dbReference type="PANTHER" id="PTHR33463">
    <property type="entry name" value="NB-ARC DOMAIN-CONTAINING PROTEIN-RELATED"/>
    <property type="match status" value="1"/>
</dbReference>
<dbReference type="Gene3D" id="1.10.8.430">
    <property type="entry name" value="Helical domain of apoptotic protease-activating factors"/>
    <property type="match status" value="1"/>
</dbReference>
<name>A0A438CK04_VITVI</name>
<keyword evidence="3" id="KW-0611">Plant defense</keyword>
<evidence type="ECO:0000313" key="8">
    <source>
        <dbReference type="Proteomes" id="UP000288805"/>
    </source>
</evidence>
<dbReference type="GO" id="GO:0043531">
    <property type="term" value="F:ADP binding"/>
    <property type="evidence" value="ECO:0007669"/>
    <property type="project" value="InterPro"/>
</dbReference>
<reference evidence="7 8" key="1">
    <citation type="journal article" date="2018" name="PLoS Genet.">
        <title>Population sequencing reveals clonal diversity and ancestral inbreeding in the grapevine cultivar Chardonnay.</title>
        <authorList>
            <person name="Roach M.J."/>
            <person name="Johnson D.L."/>
            <person name="Bohlmann J."/>
            <person name="van Vuuren H.J."/>
            <person name="Jones S.J."/>
            <person name="Pretorius I.S."/>
            <person name="Schmidt S.A."/>
            <person name="Borneman A.R."/>
        </authorList>
    </citation>
    <scope>NUCLEOTIDE SEQUENCE [LARGE SCALE GENOMIC DNA]</scope>
    <source>
        <strain evidence="8">cv. Chardonnay</strain>
        <tissue evidence="7">Leaf</tissue>
    </source>
</reference>